<dbReference type="Gene3D" id="3.40.50.1240">
    <property type="entry name" value="Phosphoglycerate mutase-like"/>
    <property type="match status" value="1"/>
</dbReference>
<dbReference type="SMART" id="SM00855">
    <property type="entry name" value="PGAM"/>
    <property type="match status" value="1"/>
</dbReference>
<dbReference type="AlphaFoldDB" id="A0A975MLK4"/>
<accession>A0A975MLK4</accession>
<sequence length="164" mass="17900">MQITLLRHAAAVDRSLSLPDPQRALSEKGEKQLKRLSAFCLLNDLIPSNLFASPLLRAQQTAQGLQQRLPGCPAVQTADWLIIHTTPPQFFRALGKLAEQGLDDIWLVGHEPDFSELIAALLQTESASIVIKKASLTRLEVELSARPSAKLLWSVPSSLMAVGS</sequence>
<dbReference type="InterPro" id="IPR029033">
    <property type="entry name" value="His_PPase_superfam"/>
</dbReference>
<keyword evidence="2" id="KW-1185">Reference proteome</keyword>
<gene>
    <name evidence="1" type="ORF">KEF85_12380</name>
</gene>
<dbReference type="EMBL" id="CP073754">
    <property type="protein sequence ID" value="QWF70138.1"/>
    <property type="molecule type" value="Genomic_DNA"/>
</dbReference>
<proteinExistence type="predicted"/>
<dbReference type="CDD" id="cd07067">
    <property type="entry name" value="HP_PGM_like"/>
    <property type="match status" value="1"/>
</dbReference>
<organism evidence="1 2">
    <name type="scientific">Methylomonas paludis</name>
    <dbReference type="NCBI Taxonomy" id="1173101"/>
    <lineage>
        <taxon>Bacteria</taxon>
        <taxon>Pseudomonadati</taxon>
        <taxon>Pseudomonadota</taxon>
        <taxon>Gammaproteobacteria</taxon>
        <taxon>Methylococcales</taxon>
        <taxon>Methylococcaceae</taxon>
        <taxon>Methylomonas</taxon>
    </lineage>
</organism>
<evidence type="ECO:0000313" key="2">
    <source>
        <dbReference type="Proteomes" id="UP000676649"/>
    </source>
</evidence>
<reference evidence="1" key="1">
    <citation type="submission" date="2021-04" db="EMBL/GenBank/DDBJ databases">
        <title>Draft genome sequence data of methanotrophic Methylovulum sp. strain S1L and Methylomonas sp. strain S2AM isolated from boreal lake water columns.</title>
        <authorList>
            <person name="Rissanen A.J."/>
            <person name="Mangayil R."/>
            <person name="Svenning M.M."/>
            <person name="Khanongnuch R."/>
        </authorList>
    </citation>
    <scope>NUCLEOTIDE SEQUENCE</scope>
    <source>
        <strain evidence="1">S2AM</strain>
    </source>
</reference>
<dbReference type="InterPro" id="IPR013078">
    <property type="entry name" value="His_Pase_superF_clade-1"/>
</dbReference>
<dbReference type="Pfam" id="PF00300">
    <property type="entry name" value="His_Phos_1"/>
    <property type="match status" value="1"/>
</dbReference>
<dbReference type="RefSeq" id="WP_215581013.1">
    <property type="nucleotide sequence ID" value="NZ_CP073754.1"/>
</dbReference>
<dbReference type="KEGG" id="mpad:KEF85_12380"/>
<name>A0A975MLK4_9GAMM</name>
<dbReference type="SUPFAM" id="SSF53254">
    <property type="entry name" value="Phosphoglycerate mutase-like"/>
    <property type="match status" value="1"/>
</dbReference>
<dbReference type="Proteomes" id="UP000676649">
    <property type="component" value="Chromosome"/>
</dbReference>
<protein>
    <submittedName>
        <fullName evidence="1">Histidine phosphatase family protein</fullName>
    </submittedName>
</protein>
<evidence type="ECO:0000313" key="1">
    <source>
        <dbReference type="EMBL" id="QWF70138.1"/>
    </source>
</evidence>